<evidence type="ECO:0000256" key="5">
    <source>
        <dbReference type="ARBA" id="ARBA00022692"/>
    </source>
</evidence>
<name>A0A8X8Y9L7_SALSN</name>
<dbReference type="GO" id="GO:0031418">
    <property type="term" value="F:L-ascorbic acid binding"/>
    <property type="evidence" value="ECO:0007669"/>
    <property type="project" value="InterPro"/>
</dbReference>
<comment type="caution">
    <text evidence="16">The sequence shown here is derived from an EMBL/GenBank/DDBJ whole genome shotgun (WGS) entry which is preliminary data.</text>
</comment>
<dbReference type="AlphaFoldDB" id="A0A8X8Y9L7"/>
<dbReference type="GO" id="GO:0004656">
    <property type="term" value="F:procollagen-proline 4-dioxygenase activity"/>
    <property type="evidence" value="ECO:0007669"/>
    <property type="project" value="UniProtKB-EC"/>
</dbReference>
<comment type="cofactor">
    <cofactor evidence="1">
        <name>L-ascorbate</name>
        <dbReference type="ChEBI" id="CHEBI:38290"/>
    </cofactor>
</comment>
<dbReference type="Proteomes" id="UP000298416">
    <property type="component" value="Unassembled WGS sequence"/>
</dbReference>
<keyword evidence="11" id="KW-0560">Oxidoreductase</keyword>
<dbReference type="SMART" id="SM00702">
    <property type="entry name" value="P4Hc"/>
    <property type="match status" value="1"/>
</dbReference>
<keyword evidence="7" id="KW-0256">Endoplasmic reticulum</keyword>
<dbReference type="SMART" id="SM00254">
    <property type="entry name" value="ShKT"/>
    <property type="match status" value="1"/>
</dbReference>
<evidence type="ECO:0000256" key="3">
    <source>
        <dbReference type="ARBA" id="ARBA00006511"/>
    </source>
</evidence>
<dbReference type="InterPro" id="IPR006620">
    <property type="entry name" value="Pro_4_hyd_alph"/>
</dbReference>
<reference evidence="16" key="2">
    <citation type="submission" date="2020-08" db="EMBL/GenBank/DDBJ databases">
        <title>Plant Genome Project.</title>
        <authorList>
            <person name="Zhang R.-G."/>
        </authorList>
    </citation>
    <scope>NUCLEOTIDE SEQUENCE</scope>
    <source>
        <strain evidence="16">Huo1</strain>
        <tissue evidence="16">Leaf</tissue>
    </source>
</reference>
<evidence type="ECO:0000256" key="7">
    <source>
        <dbReference type="ARBA" id="ARBA00022824"/>
    </source>
</evidence>
<comment type="subcellular location">
    <subcellularLocation>
        <location evidence="2">Endoplasmic reticulum membrane</location>
        <topology evidence="2">Single-pass type II membrane protein</topology>
    </subcellularLocation>
</comment>
<evidence type="ECO:0000256" key="8">
    <source>
        <dbReference type="ARBA" id="ARBA00022964"/>
    </source>
</evidence>
<gene>
    <name evidence="16" type="ORF">SASPL_116116</name>
</gene>
<keyword evidence="9" id="KW-0735">Signal-anchor</keyword>
<dbReference type="Gene3D" id="2.60.120.620">
    <property type="entry name" value="q2cbj1_9rhob like domain"/>
    <property type="match status" value="1"/>
</dbReference>
<sequence length="324" mass="36402">MINSITRLLRSSIFRYKPSSMATDLSIIHFFLLAVTFGGSSALHSRKGMQIKEMTQNRIIQLDHQVPPNSIDPSQVIQLSWQPRVFLYRGFLSEEECDYLISWGRRTMGGNDLPVSNMNDIRDDPGISVDADDKIARRIEERISAWTFLPKVNSKSLSVLHIGPETSKQDHHYFDTESVEQVGQPLLATVILYLSNVSHGGQLLFPQSKNGIWSDCTKNSDISRPTRANAIVFFSLHLNAIPDRSSHHARCPIAKGDLWFATKFFYLKSISTGMNLPRLDDADCSDEDENCPGWAAMGECLKNSVFMVGSPDYYGTCRKSCNAC</sequence>
<evidence type="ECO:0000256" key="10">
    <source>
        <dbReference type="ARBA" id="ARBA00022989"/>
    </source>
</evidence>
<dbReference type="GO" id="GO:0005506">
    <property type="term" value="F:iron ion binding"/>
    <property type="evidence" value="ECO:0007669"/>
    <property type="project" value="InterPro"/>
</dbReference>
<feature type="domain" description="ShKT" evidence="15">
    <location>
        <begin position="284"/>
        <end position="324"/>
    </location>
</feature>
<dbReference type="PANTHER" id="PTHR10869:SF102">
    <property type="entry name" value="PROLYL 4-HYDROXYLASE 12-RELATED"/>
    <property type="match status" value="1"/>
</dbReference>
<dbReference type="InterPro" id="IPR045054">
    <property type="entry name" value="P4HA-like"/>
</dbReference>
<comment type="similarity">
    <text evidence="3">Belongs to the P4HA family.</text>
</comment>
<evidence type="ECO:0000256" key="12">
    <source>
        <dbReference type="ARBA" id="ARBA00023004"/>
    </source>
</evidence>
<dbReference type="GO" id="GO:0005789">
    <property type="term" value="C:endoplasmic reticulum membrane"/>
    <property type="evidence" value="ECO:0007669"/>
    <property type="project" value="UniProtKB-SubCell"/>
</dbReference>
<keyword evidence="5" id="KW-0812">Transmembrane</keyword>
<evidence type="ECO:0000256" key="9">
    <source>
        <dbReference type="ARBA" id="ARBA00022968"/>
    </source>
</evidence>
<keyword evidence="6" id="KW-0479">Metal-binding</keyword>
<evidence type="ECO:0000256" key="14">
    <source>
        <dbReference type="ARBA" id="ARBA00049169"/>
    </source>
</evidence>
<organism evidence="16">
    <name type="scientific">Salvia splendens</name>
    <name type="common">Scarlet sage</name>
    <dbReference type="NCBI Taxonomy" id="180675"/>
    <lineage>
        <taxon>Eukaryota</taxon>
        <taxon>Viridiplantae</taxon>
        <taxon>Streptophyta</taxon>
        <taxon>Embryophyta</taxon>
        <taxon>Tracheophyta</taxon>
        <taxon>Spermatophyta</taxon>
        <taxon>Magnoliopsida</taxon>
        <taxon>eudicotyledons</taxon>
        <taxon>Gunneridae</taxon>
        <taxon>Pentapetalae</taxon>
        <taxon>asterids</taxon>
        <taxon>lamiids</taxon>
        <taxon>Lamiales</taxon>
        <taxon>Lamiaceae</taxon>
        <taxon>Nepetoideae</taxon>
        <taxon>Mentheae</taxon>
        <taxon>Salviinae</taxon>
        <taxon>Salvia</taxon>
        <taxon>Salvia subgen. Calosphace</taxon>
        <taxon>core Calosphace</taxon>
    </lineage>
</organism>
<dbReference type="PROSITE" id="PS51670">
    <property type="entry name" value="SHKT"/>
    <property type="match status" value="1"/>
</dbReference>
<dbReference type="PANTHER" id="PTHR10869">
    <property type="entry name" value="PROLYL 4-HYDROXYLASE ALPHA SUBUNIT"/>
    <property type="match status" value="1"/>
</dbReference>
<evidence type="ECO:0000313" key="16">
    <source>
        <dbReference type="EMBL" id="KAG6425671.1"/>
    </source>
</evidence>
<evidence type="ECO:0000256" key="13">
    <source>
        <dbReference type="ARBA" id="ARBA00023136"/>
    </source>
</evidence>
<dbReference type="InterPro" id="IPR003582">
    <property type="entry name" value="ShKT_dom"/>
</dbReference>
<keyword evidence="13" id="KW-0472">Membrane</keyword>
<evidence type="ECO:0000256" key="6">
    <source>
        <dbReference type="ARBA" id="ARBA00022723"/>
    </source>
</evidence>
<protein>
    <recommendedName>
        <fullName evidence="4">procollagen-proline 4-dioxygenase</fullName>
        <ecNumber evidence="4">1.14.11.2</ecNumber>
    </recommendedName>
</protein>
<evidence type="ECO:0000256" key="11">
    <source>
        <dbReference type="ARBA" id="ARBA00023002"/>
    </source>
</evidence>
<dbReference type="EC" id="1.14.11.2" evidence="4"/>
<accession>A0A8X8Y9L7</accession>
<comment type="catalytic activity">
    <reaction evidence="14">
        <text>L-prolyl-[collagen] + 2-oxoglutarate + O2 = trans-4-hydroxy-L-prolyl-[collagen] + succinate + CO2</text>
        <dbReference type="Rhea" id="RHEA:18945"/>
        <dbReference type="Rhea" id="RHEA-COMP:11676"/>
        <dbReference type="Rhea" id="RHEA-COMP:11680"/>
        <dbReference type="ChEBI" id="CHEBI:15379"/>
        <dbReference type="ChEBI" id="CHEBI:16526"/>
        <dbReference type="ChEBI" id="CHEBI:16810"/>
        <dbReference type="ChEBI" id="CHEBI:30031"/>
        <dbReference type="ChEBI" id="CHEBI:50342"/>
        <dbReference type="ChEBI" id="CHEBI:61965"/>
        <dbReference type="EC" id="1.14.11.2"/>
    </reaction>
</comment>
<evidence type="ECO:0000256" key="2">
    <source>
        <dbReference type="ARBA" id="ARBA00004648"/>
    </source>
</evidence>
<proteinExistence type="inferred from homology"/>
<keyword evidence="17" id="KW-1185">Reference proteome</keyword>
<evidence type="ECO:0000313" key="17">
    <source>
        <dbReference type="Proteomes" id="UP000298416"/>
    </source>
</evidence>
<reference evidence="16" key="1">
    <citation type="submission" date="2018-01" db="EMBL/GenBank/DDBJ databases">
        <authorList>
            <person name="Mao J.F."/>
        </authorList>
    </citation>
    <scope>NUCLEOTIDE SEQUENCE</scope>
    <source>
        <strain evidence="16">Huo1</strain>
        <tissue evidence="16">Leaf</tissue>
    </source>
</reference>
<dbReference type="OrthoDB" id="420380at2759"/>
<keyword evidence="8" id="KW-0223">Dioxygenase</keyword>
<keyword evidence="12" id="KW-0408">Iron</keyword>
<dbReference type="EMBL" id="PNBA02000005">
    <property type="protein sequence ID" value="KAG6425671.1"/>
    <property type="molecule type" value="Genomic_DNA"/>
</dbReference>
<keyword evidence="10" id="KW-1133">Transmembrane helix</keyword>
<evidence type="ECO:0000256" key="4">
    <source>
        <dbReference type="ARBA" id="ARBA00012269"/>
    </source>
</evidence>
<evidence type="ECO:0000259" key="15">
    <source>
        <dbReference type="PROSITE" id="PS51670"/>
    </source>
</evidence>
<evidence type="ECO:0000256" key="1">
    <source>
        <dbReference type="ARBA" id="ARBA00001961"/>
    </source>
</evidence>